<evidence type="ECO:0000256" key="1">
    <source>
        <dbReference type="SAM" id="MobiDB-lite"/>
    </source>
</evidence>
<reference evidence="3" key="1">
    <citation type="submission" date="2015-08" db="EMBL/GenBank/DDBJ databases">
        <authorList>
            <person name="Babu N.S."/>
            <person name="Beckwith C.J."/>
            <person name="Beseler K.G."/>
            <person name="Brison A."/>
            <person name="Carone J.V."/>
            <person name="Caskin T.P."/>
            <person name="Diamond M."/>
            <person name="Durham M.E."/>
            <person name="Foxe J.M."/>
            <person name="Go M."/>
            <person name="Henderson B.A."/>
            <person name="Jones I.B."/>
            <person name="McGettigan J.A."/>
            <person name="Micheletti S.J."/>
            <person name="Nasrallah M.E."/>
            <person name="Ortiz D."/>
            <person name="Piller C.R."/>
            <person name="Privatt S.R."/>
            <person name="Schneider S.L."/>
            <person name="Sharp S."/>
            <person name="Smith T.C."/>
            <person name="Stanton J.D."/>
            <person name="Ullery H.E."/>
            <person name="Wilson R.J."/>
            <person name="Serrano M.G."/>
            <person name="Buck G."/>
            <person name="Lee V."/>
            <person name="Wang Y."/>
            <person name="Carvalho R."/>
            <person name="Voegtly L."/>
            <person name="Shi R."/>
            <person name="Duckworth R."/>
            <person name="Johnson A."/>
            <person name="Loviza R."/>
            <person name="Walstead R."/>
            <person name="Shah Z."/>
            <person name="Kiflezghi M."/>
            <person name="Wade K."/>
            <person name="Ball S.L."/>
            <person name="Bradley K.W."/>
            <person name="Asai D.J."/>
            <person name="Bowman C.A."/>
            <person name="Russell D.A."/>
            <person name="Pope W.H."/>
            <person name="Jacobs-Sera D."/>
            <person name="Hendrix R.W."/>
            <person name="Hatfull G.F."/>
        </authorList>
    </citation>
    <scope>NUCLEOTIDE SEQUENCE [LARGE SCALE GENOMIC DNA]</scope>
</reference>
<name>A0A0S4TE18_CRYHO</name>
<proteinExistence type="predicted"/>
<feature type="compositionally biased region" description="Polar residues" evidence="1">
    <location>
        <begin position="332"/>
        <end position="349"/>
    </location>
</feature>
<feature type="compositionally biased region" description="Polar residues" evidence="1">
    <location>
        <begin position="202"/>
        <end position="215"/>
    </location>
</feature>
<dbReference type="OrthoDB" id="341469at2759"/>
<accession>A0A0S4TE18</accession>
<dbReference type="Pfam" id="PF18161">
    <property type="entry name" value="ISP1_C"/>
    <property type="match status" value="1"/>
</dbReference>
<dbReference type="Proteomes" id="UP000199752">
    <property type="component" value="Chromosome 4"/>
</dbReference>
<dbReference type="VEuPathDB" id="CryptoDB:GY17_00001661"/>
<dbReference type="VEuPathDB" id="CryptoDB:ChTU502y2012_295g0220"/>
<protein>
    <recommendedName>
        <fullName evidence="2">ISP1 C-terminal domain-containing protein</fullName>
    </recommendedName>
</protein>
<organism evidence="3">
    <name type="scientific">Cryptosporidium hominis</name>
    <dbReference type="NCBI Taxonomy" id="237895"/>
    <lineage>
        <taxon>Eukaryota</taxon>
        <taxon>Sar</taxon>
        <taxon>Alveolata</taxon>
        <taxon>Apicomplexa</taxon>
        <taxon>Conoidasida</taxon>
        <taxon>Coccidia</taxon>
        <taxon>Eucoccidiorida</taxon>
        <taxon>Eimeriorina</taxon>
        <taxon>Cryptosporidiidae</taxon>
        <taxon>Cryptosporidium</taxon>
    </lineage>
</organism>
<evidence type="ECO:0000313" key="3">
    <source>
        <dbReference type="EMBL" id="CUV05580.1"/>
    </source>
</evidence>
<feature type="compositionally biased region" description="Basic residues" evidence="1">
    <location>
        <begin position="162"/>
        <end position="171"/>
    </location>
</feature>
<dbReference type="InterPro" id="IPR011993">
    <property type="entry name" value="PH-like_dom_sf"/>
</dbReference>
<feature type="compositionally biased region" description="Low complexity" evidence="1">
    <location>
        <begin position="140"/>
        <end position="155"/>
    </location>
</feature>
<feature type="region of interest" description="Disordered" evidence="1">
    <location>
        <begin position="105"/>
        <end position="354"/>
    </location>
</feature>
<feature type="compositionally biased region" description="Basic and acidic residues" evidence="1">
    <location>
        <begin position="179"/>
        <end position="201"/>
    </location>
</feature>
<feature type="compositionally biased region" description="Basic and acidic residues" evidence="1">
    <location>
        <begin position="105"/>
        <end position="118"/>
    </location>
</feature>
<dbReference type="InterPro" id="IPR041316">
    <property type="entry name" value="ISP1_C"/>
</dbReference>
<dbReference type="EMBL" id="LN877950">
    <property type="protein sequence ID" value="CUV05580.1"/>
    <property type="molecule type" value="Genomic_DNA"/>
</dbReference>
<dbReference type="AlphaFoldDB" id="A0A0S4TE18"/>
<feature type="compositionally biased region" description="Polar residues" evidence="1">
    <location>
        <begin position="280"/>
        <end position="306"/>
    </location>
</feature>
<feature type="compositionally biased region" description="Polar residues" evidence="1">
    <location>
        <begin position="119"/>
        <end position="129"/>
    </location>
</feature>
<gene>
    <name evidence="3" type="ORF">CHUDEA4_2000</name>
</gene>
<dbReference type="VEuPathDB" id="CryptoDB:Chro.40225"/>
<feature type="compositionally biased region" description="Basic and acidic residues" evidence="1">
    <location>
        <begin position="312"/>
        <end position="331"/>
    </location>
</feature>
<feature type="compositionally biased region" description="Basic and acidic residues" evidence="1">
    <location>
        <begin position="216"/>
        <end position="240"/>
    </location>
</feature>
<dbReference type="Gene3D" id="2.30.29.30">
    <property type="entry name" value="Pleckstrin-homology domain (PH domain)/Phosphotyrosine-binding domain (PTB)"/>
    <property type="match status" value="1"/>
</dbReference>
<sequence>MFEFISEMFHSCCKLKKNQKNDEYIFILCPTPSDLEEEYIDQEGNVKKKKLEKIRGTARNIVDKEIVREWSGREIGSCICCHLIYEDEMNVYRADKYGRHIGKDHEEYEGSQTREENRVNSVGSLSSYGSRKHFSEEPNSADSNSTSISSDENNNAVENKSKKTRERRKLNISRSPSVIEKEIDEKEKKNKKLKETKDANNKECSTISSDINNDIHNADEKTTDNRNNKKLENTNVKNDEQIPFSDQKKYSKSSPLSKNQCPPKLGKRPPMKNELLAMNGQKNNSLKSSIANSKKCSKKISSTPKNEFNKIILEKEKVESNSRDTHKDDKNQTGNNNDQQINHITSSSNSDKEMIDNSGEIKYEEEEMKFNKDISSKIIRHRALIGIQAEIILKDGSTTDCKVSFSDEEDDLSFICNDKVKAVPWSNIKEIFTTKSELRMVNTRAPIFKDPTLIIALHLKDTGNCIPLKFDSKKSKEDFLNFALRMIG</sequence>
<dbReference type="VEuPathDB" id="CryptoDB:CHUDEA4_2000"/>
<evidence type="ECO:0000259" key="2">
    <source>
        <dbReference type="Pfam" id="PF18161"/>
    </source>
</evidence>
<feature type="domain" description="ISP1 C-terminal" evidence="2">
    <location>
        <begin position="381"/>
        <end position="483"/>
    </location>
</feature>